<feature type="domain" description="Myb-like" evidence="5">
    <location>
        <begin position="20"/>
        <end position="70"/>
    </location>
</feature>
<accession>A0AAD1UQP8</accession>
<dbReference type="EMBL" id="CAMPGE010012532">
    <property type="protein sequence ID" value="CAI2371302.1"/>
    <property type="molecule type" value="Genomic_DNA"/>
</dbReference>
<comment type="caution">
    <text evidence="7">The sequence shown here is derived from an EMBL/GenBank/DDBJ whole genome shotgun (WGS) entry which is preliminary data.</text>
</comment>
<dbReference type="InterPro" id="IPR006447">
    <property type="entry name" value="Myb_dom_plants"/>
</dbReference>
<evidence type="ECO:0000256" key="2">
    <source>
        <dbReference type="ARBA" id="ARBA00023163"/>
    </source>
</evidence>
<evidence type="ECO:0000256" key="3">
    <source>
        <dbReference type="ARBA" id="ARBA00023242"/>
    </source>
</evidence>
<keyword evidence="8" id="KW-1185">Reference proteome</keyword>
<protein>
    <submittedName>
        <fullName evidence="7">Uncharacterized protein</fullName>
    </submittedName>
</protein>
<sequence>MNSSSETKVLTKPKNTLKKDKKFQTGRWTEKEHYLFLLAVKKHGKDWKKIEGFVKTRSSTQSRSHAQKVLKDDLMNNLENEIARLALIYEDNASAQLRPEFSGSSQENSQTLQGGPKTKRKAKRVYKEAIKKIGNENIVQLSNMSSENNDDESKQDQIDDDSYEESEYSYPDDYQTKLFEIEKVKMKTSKRKRKATKKRCVAMPSKVLANARKDSMLTSASANQSTTLSPVKTSSTESLTPNLRGCGGGEFRVSPFNQMSSSASNKNGGLDESKPVPQNGMVPPNVNQNLRRATSTKIEVCPPSSSYIGSPFARNDQLMFLLSTEKKPEFCKPPMKKRLTMEVDNFNSLLFEDCFLDGDYPCSPKHMKISENSHDSWEDSHAESLLFGDSNFPLFDQY</sequence>
<dbReference type="Pfam" id="PF00249">
    <property type="entry name" value="Myb_DNA-binding"/>
    <property type="match status" value="1"/>
</dbReference>
<keyword evidence="1" id="KW-0805">Transcription regulation</keyword>
<feature type="compositionally biased region" description="Polar residues" evidence="4">
    <location>
        <begin position="216"/>
        <end position="241"/>
    </location>
</feature>
<dbReference type="PROSITE" id="PS51294">
    <property type="entry name" value="HTH_MYB"/>
    <property type="match status" value="1"/>
</dbReference>
<dbReference type="InterPro" id="IPR001005">
    <property type="entry name" value="SANT/Myb"/>
</dbReference>
<gene>
    <name evidence="7" type="ORF">ECRASSUSDP1_LOCUS12622</name>
</gene>
<feature type="region of interest" description="Disordered" evidence="4">
    <location>
        <begin position="137"/>
        <end position="170"/>
    </location>
</feature>
<evidence type="ECO:0000313" key="8">
    <source>
        <dbReference type="Proteomes" id="UP001295684"/>
    </source>
</evidence>
<dbReference type="AlphaFoldDB" id="A0AAD1UQP8"/>
<dbReference type="SUPFAM" id="SSF46689">
    <property type="entry name" value="Homeodomain-like"/>
    <property type="match status" value="1"/>
</dbReference>
<dbReference type="CDD" id="cd00167">
    <property type="entry name" value="SANT"/>
    <property type="match status" value="1"/>
</dbReference>
<dbReference type="PANTHER" id="PTHR12802">
    <property type="entry name" value="SWI/SNF COMPLEX-RELATED"/>
    <property type="match status" value="1"/>
</dbReference>
<dbReference type="Proteomes" id="UP001295684">
    <property type="component" value="Unassembled WGS sequence"/>
</dbReference>
<dbReference type="GO" id="GO:0003677">
    <property type="term" value="F:DNA binding"/>
    <property type="evidence" value="ECO:0007669"/>
    <property type="project" value="InterPro"/>
</dbReference>
<dbReference type="SMART" id="SM00717">
    <property type="entry name" value="SANT"/>
    <property type="match status" value="1"/>
</dbReference>
<feature type="compositionally biased region" description="Polar residues" evidence="4">
    <location>
        <begin position="255"/>
        <end position="267"/>
    </location>
</feature>
<feature type="region of interest" description="Disordered" evidence="4">
    <location>
        <begin position="99"/>
        <end position="124"/>
    </location>
</feature>
<evidence type="ECO:0000259" key="5">
    <source>
        <dbReference type="PROSITE" id="PS50090"/>
    </source>
</evidence>
<organism evidence="7 8">
    <name type="scientific">Euplotes crassus</name>
    <dbReference type="NCBI Taxonomy" id="5936"/>
    <lineage>
        <taxon>Eukaryota</taxon>
        <taxon>Sar</taxon>
        <taxon>Alveolata</taxon>
        <taxon>Ciliophora</taxon>
        <taxon>Intramacronucleata</taxon>
        <taxon>Spirotrichea</taxon>
        <taxon>Hypotrichia</taxon>
        <taxon>Euplotida</taxon>
        <taxon>Euplotidae</taxon>
        <taxon>Moneuplotes</taxon>
    </lineage>
</organism>
<evidence type="ECO:0000256" key="1">
    <source>
        <dbReference type="ARBA" id="ARBA00023015"/>
    </source>
</evidence>
<dbReference type="InterPro" id="IPR017930">
    <property type="entry name" value="Myb_dom"/>
</dbReference>
<feature type="region of interest" description="Disordered" evidence="4">
    <location>
        <begin position="212"/>
        <end position="287"/>
    </location>
</feature>
<keyword evidence="2" id="KW-0804">Transcription</keyword>
<dbReference type="PROSITE" id="PS50090">
    <property type="entry name" value="MYB_LIKE"/>
    <property type="match status" value="1"/>
</dbReference>
<feature type="compositionally biased region" description="Acidic residues" evidence="4">
    <location>
        <begin position="158"/>
        <end position="167"/>
    </location>
</feature>
<proteinExistence type="predicted"/>
<name>A0AAD1UQP8_EUPCR</name>
<reference evidence="7" key="1">
    <citation type="submission" date="2023-07" db="EMBL/GenBank/DDBJ databases">
        <authorList>
            <consortium name="AG Swart"/>
            <person name="Singh M."/>
            <person name="Singh A."/>
            <person name="Seah K."/>
            <person name="Emmerich C."/>
        </authorList>
    </citation>
    <scope>NUCLEOTIDE SEQUENCE</scope>
    <source>
        <strain evidence="7">DP1</strain>
    </source>
</reference>
<evidence type="ECO:0000256" key="4">
    <source>
        <dbReference type="SAM" id="MobiDB-lite"/>
    </source>
</evidence>
<dbReference type="InterPro" id="IPR009057">
    <property type="entry name" value="Homeodomain-like_sf"/>
</dbReference>
<feature type="domain" description="HTH myb-type" evidence="6">
    <location>
        <begin position="20"/>
        <end position="74"/>
    </location>
</feature>
<dbReference type="Gene3D" id="1.10.10.60">
    <property type="entry name" value="Homeodomain-like"/>
    <property type="match status" value="1"/>
</dbReference>
<evidence type="ECO:0000313" key="7">
    <source>
        <dbReference type="EMBL" id="CAI2371302.1"/>
    </source>
</evidence>
<dbReference type="NCBIfam" id="TIGR01557">
    <property type="entry name" value="myb_SHAQKYF"/>
    <property type="match status" value="1"/>
</dbReference>
<feature type="region of interest" description="Disordered" evidence="4">
    <location>
        <begin position="1"/>
        <end position="23"/>
    </location>
</feature>
<evidence type="ECO:0000259" key="6">
    <source>
        <dbReference type="PROSITE" id="PS51294"/>
    </source>
</evidence>
<keyword evidence="3" id="KW-0539">Nucleus</keyword>
<feature type="compositionally biased region" description="Polar residues" evidence="4">
    <location>
        <begin position="102"/>
        <end position="113"/>
    </location>
</feature>